<accession>A0A3B0WDH6</accession>
<evidence type="ECO:0000313" key="2">
    <source>
        <dbReference type="EMBL" id="VAW50460.1"/>
    </source>
</evidence>
<evidence type="ECO:0008006" key="3">
    <source>
        <dbReference type="Google" id="ProtNLM"/>
    </source>
</evidence>
<evidence type="ECO:0000256" key="1">
    <source>
        <dbReference type="SAM" id="MobiDB-lite"/>
    </source>
</evidence>
<gene>
    <name evidence="2" type="ORF">MNBD_GAMMA06-1583</name>
</gene>
<dbReference type="EMBL" id="UOFD01000014">
    <property type="protein sequence ID" value="VAW50460.1"/>
    <property type="molecule type" value="Genomic_DNA"/>
</dbReference>
<dbReference type="PANTHER" id="PTHR35866:SF1">
    <property type="entry name" value="YKGJ FAMILY CYSTEINE CLUSTER PROTEIN"/>
    <property type="match status" value="1"/>
</dbReference>
<sequence length="313" mass="36638">MNDNKDFNENTEDERNFSFELPHSSPVSPTRLELDDELKFRCHRGVSCWNQCCSRADVTLAPYDIIRMKDALGVDTTEFLKEHTVPFELDMHGVPGLKLRTDDSGACLFMKEEGCSVYENRPTACRYYPSGLLSMKSISEASDERHFLLIKEDHCKGHDEEQIQTIGEYRKAQGVEKYDDLNLEWYQIILKKKSTGPTIGKPSDMSLQMFFMASYDMDRFRRFVMSDAFIKMYDLTDDEYAKFETDDIALMKFGFQLMKQVFFGELTIKEREGAWEKRVEERKEILEFRKQAEITEHQRKTDEARSASLDDKE</sequence>
<name>A0A3B0WDH6_9ZZZZ</name>
<protein>
    <recommendedName>
        <fullName evidence="3">Fe-S-cluster oxidoreductase</fullName>
    </recommendedName>
</protein>
<feature type="region of interest" description="Disordered" evidence="1">
    <location>
        <begin position="1"/>
        <end position="28"/>
    </location>
</feature>
<dbReference type="InterPro" id="IPR005358">
    <property type="entry name" value="Puta_zinc/iron-chelating_dom"/>
</dbReference>
<dbReference type="PANTHER" id="PTHR35866">
    <property type="entry name" value="PUTATIVE-RELATED"/>
    <property type="match status" value="1"/>
</dbReference>
<reference evidence="2" key="1">
    <citation type="submission" date="2018-06" db="EMBL/GenBank/DDBJ databases">
        <authorList>
            <person name="Zhirakovskaya E."/>
        </authorList>
    </citation>
    <scope>NUCLEOTIDE SEQUENCE</scope>
</reference>
<organism evidence="2">
    <name type="scientific">hydrothermal vent metagenome</name>
    <dbReference type="NCBI Taxonomy" id="652676"/>
    <lineage>
        <taxon>unclassified sequences</taxon>
        <taxon>metagenomes</taxon>
        <taxon>ecological metagenomes</taxon>
    </lineage>
</organism>
<feature type="compositionally biased region" description="Basic and acidic residues" evidence="1">
    <location>
        <begin position="1"/>
        <end position="17"/>
    </location>
</feature>
<dbReference type="AlphaFoldDB" id="A0A3B0WDH6"/>
<proteinExistence type="predicted"/>
<dbReference type="Pfam" id="PF03692">
    <property type="entry name" value="CxxCxxCC"/>
    <property type="match status" value="1"/>
</dbReference>